<name>A0A087B6A1_9BIFI</name>
<sequence length="42" mass="4653">MNISVEDVVDSLVRQIGEQAKRIAVLEAQIKALRADESQETV</sequence>
<gene>
    <name evidence="1" type="ORF">BMAGN_1460</name>
</gene>
<proteinExistence type="predicted"/>
<accession>A0A087B6A1</accession>
<dbReference type="EMBL" id="JGZB01000013">
    <property type="protein sequence ID" value="KFI66551.1"/>
    <property type="molecule type" value="Genomic_DNA"/>
</dbReference>
<dbReference type="RefSeq" id="WP_022860301.1">
    <property type="nucleotide sequence ID" value="NZ_JGZB01000013.1"/>
</dbReference>
<protein>
    <submittedName>
        <fullName evidence="1">Uncharacterized protein</fullName>
    </submittedName>
</protein>
<reference evidence="1 2" key="1">
    <citation type="submission" date="2014-03" db="EMBL/GenBank/DDBJ databases">
        <title>Genomics of Bifidobacteria.</title>
        <authorList>
            <person name="Ventura M."/>
            <person name="Milani C."/>
            <person name="Lugli G.A."/>
        </authorList>
    </citation>
    <scope>NUCLEOTIDE SEQUENCE [LARGE SCALE GENOMIC DNA]</scope>
    <source>
        <strain evidence="1 2">LMG 11591</strain>
    </source>
</reference>
<keyword evidence="2" id="KW-1185">Reference proteome</keyword>
<dbReference type="Proteomes" id="UP000029052">
    <property type="component" value="Unassembled WGS sequence"/>
</dbReference>
<organism evidence="1 2">
    <name type="scientific">Bifidobacterium magnum</name>
    <dbReference type="NCBI Taxonomy" id="1692"/>
    <lineage>
        <taxon>Bacteria</taxon>
        <taxon>Bacillati</taxon>
        <taxon>Actinomycetota</taxon>
        <taxon>Actinomycetes</taxon>
        <taxon>Bifidobacteriales</taxon>
        <taxon>Bifidobacteriaceae</taxon>
        <taxon>Bifidobacterium</taxon>
    </lineage>
</organism>
<evidence type="ECO:0000313" key="1">
    <source>
        <dbReference type="EMBL" id="KFI66551.1"/>
    </source>
</evidence>
<evidence type="ECO:0000313" key="2">
    <source>
        <dbReference type="Proteomes" id="UP000029052"/>
    </source>
</evidence>
<dbReference type="AlphaFoldDB" id="A0A087B6A1"/>
<comment type="caution">
    <text evidence="1">The sequence shown here is derived from an EMBL/GenBank/DDBJ whole genome shotgun (WGS) entry which is preliminary data.</text>
</comment>